<protein>
    <submittedName>
        <fullName evidence="5">IucA/IucC family protein</fullName>
    </submittedName>
</protein>
<dbReference type="PANTHER" id="PTHR34384:SF6">
    <property type="entry name" value="STAPHYLOFERRIN B SYNTHASE"/>
    <property type="match status" value="1"/>
</dbReference>
<evidence type="ECO:0000256" key="2">
    <source>
        <dbReference type="ARBA" id="ARBA00007832"/>
    </source>
</evidence>
<comment type="caution">
    <text evidence="5">The sequence shown here is derived from an EMBL/GenBank/DDBJ whole genome shotgun (WGS) entry which is preliminary data.</text>
</comment>
<dbReference type="RefSeq" id="WP_336585429.1">
    <property type="nucleotide sequence ID" value="NZ_JBBAXC010000002.1"/>
</dbReference>
<dbReference type="Gene3D" id="1.10.510.40">
    <property type="match status" value="1"/>
</dbReference>
<dbReference type="Gene3D" id="6.10.250.3370">
    <property type="match status" value="1"/>
</dbReference>
<dbReference type="Pfam" id="PF04183">
    <property type="entry name" value="IucA_IucC"/>
    <property type="match status" value="1"/>
</dbReference>
<gene>
    <name evidence="5" type="ORF">WAK64_02830</name>
</gene>
<dbReference type="InterPro" id="IPR022770">
    <property type="entry name" value="IucA/IucC-like_C"/>
</dbReference>
<evidence type="ECO:0000259" key="4">
    <source>
        <dbReference type="Pfam" id="PF06276"/>
    </source>
</evidence>
<sequence length="575" mass="67754">MHFQNPVSYREAEKRVRRMLVECILFENLLPNEEAEADNIFFIYGKERVYKCVGKRSVFDRIRIKEDQIFKIVENESLIETTIEELIDELVHNNEDKNGLLMELQQTIKLSSWNQDNLYQPKSRRKSTYEDLESEVMEGHTYHPCYKSRTGFSYEDHAMYGPEAKQSFPLKWIAIKRNYAQLSILKEEQSFWKSELGLSFWEKLLATLHRNGGTFEDYTFLPIHPWQWKSIGEELNRYIEKRIIIPICDGVDAYRATQSVRTLINTTSLSKANVKLSMNMVNTSSLRTIQSQSISAAPFISTWIQQIIRSDSYLHEEVSMVILEEYAGMYFAPKDHNINLDGQLGVIWRQSVRTYMKNQEEAVPFTALLNVERDGRTFIDDWLTKYGATSWLNQFFDVCILPVWHLLVAHGIAVEAHAQNMILIHRNGWPIRVVLRDFHESVEYQKGYVKETEKVPHFETLHENFVGAPEDKYYWMSSVEGLRELIMDTLFVFHLSELSFLMEEQYGYREEKFWHLLNEKMEQHVERFPSITTRLLKLQHTSSSIYVESLLKKKLAHDDEASFRHSVQNVFTTTK</sequence>
<keyword evidence="6" id="KW-1185">Reference proteome</keyword>
<evidence type="ECO:0000313" key="5">
    <source>
        <dbReference type="EMBL" id="MEI5906003.1"/>
    </source>
</evidence>
<dbReference type="PANTHER" id="PTHR34384">
    <property type="entry name" value="L-2,3-DIAMINOPROPANOATE--CITRATE LIGASE"/>
    <property type="match status" value="1"/>
</dbReference>
<evidence type="ECO:0000313" key="6">
    <source>
        <dbReference type="Proteomes" id="UP001312865"/>
    </source>
</evidence>
<dbReference type="Proteomes" id="UP001312865">
    <property type="component" value="Unassembled WGS sequence"/>
</dbReference>
<proteinExistence type="inferred from homology"/>
<comment type="similarity">
    <text evidence="2">Belongs to the IucA/IucC family.</text>
</comment>
<feature type="domain" description="Aerobactin siderophore biosynthesis IucA/IucC N-terminal" evidence="3">
    <location>
        <begin position="129"/>
        <end position="370"/>
    </location>
</feature>
<name>A0ABU8H9N4_9BACI</name>
<dbReference type="InterPro" id="IPR007310">
    <property type="entry name" value="Aerobactin_biosyn_IucA/IucC_N"/>
</dbReference>
<comment type="pathway">
    <text evidence="1">Siderophore biosynthesis.</text>
</comment>
<dbReference type="InterPro" id="IPR037455">
    <property type="entry name" value="LucA/IucC-like"/>
</dbReference>
<evidence type="ECO:0000259" key="3">
    <source>
        <dbReference type="Pfam" id="PF04183"/>
    </source>
</evidence>
<feature type="domain" description="Aerobactin siderophore biosynthesis IucA/IucC-like C-terminal" evidence="4">
    <location>
        <begin position="390"/>
        <end position="560"/>
    </location>
</feature>
<evidence type="ECO:0000256" key="1">
    <source>
        <dbReference type="ARBA" id="ARBA00004924"/>
    </source>
</evidence>
<accession>A0ABU8H9N4</accession>
<dbReference type="EMBL" id="JBBAXC010000002">
    <property type="protein sequence ID" value="MEI5906003.1"/>
    <property type="molecule type" value="Genomic_DNA"/>
</dbReference>
<organism evidence="5 6">
    <name type="scientific">Bacillus spongiae</name>
    <dbReference type="NCBI Taxonomy" id="2683610"/>
    <lineage>
        <taxon>Bacteria</taxon>
        <taxon>Bacillati</taxon>
        <taxon>Bacillota</taxon>
        <taxon>Bacilli</taxon>
        <taxon>Bacillales</taxon>
        <taxon>Bacillaceae</taxon>
        <taxon>Bacillus</taxon>
    </lineage>
</organism>
<reference evidence="5 6" key="1">
    <citation type="journal article" date="2018" name="J. Microbiol.">
        <title>Bacillus spongiae sp. nov., isolated from sponge of Jeju Island.</title>
        <authorList>
            <person name="Lee G.E."/>
            <person name="Im W.T."/>
            <person name="Park J.S."/>
        </authorList>
    </citation>
    <scope>NUCLEOTIDE SEQUENCE [LARGE SCALE GENOMIC DNA]</scope>
    <source>
        <strain evidence="5 6">135PIL107-10</strain>
    </source>
</reference>
<dbReference type="Pfam" id="PF06276">
    <property type="entry name" value="FhuF"/>
    <property type="match status" value="1"/>
</dbReference>